<gene>
    <name evidence="1" type="ORF">PoB_002065800</name>
</gene>
<comment type="caution">
    <text evidence="1">The sequence shown here is derived from an EMBL/GenBank/DDBJ whole genome shotgun (WGS) entry which is preliminary data.</text>
</comment>
<dbReference type="AlphaFoldDB" id="A0AAV3ZHZ6"/>
<reference evidence="1 2" key="1">
    <citation type="journal article" date="2021" name="Elife">
        <title>Chloroplast acquisition without the gene transfer in kleptoplastic sea slugs, Plakobranchus ocellatus.</title>
        <authorList>
            <person name="Maeda T."/>
            <person name="Takahashi S."/>
            <person name="Yoshida T."/>
            <person name="Shimamura S."/>
            <person name="Takaki Y."/>
            <person name="Nagai Y."/>
            <person name="Toyoda A."/>
            <person name="Suzuki Y."/>
            <person name="Arimoto A."/>
            <person name="Ishii H."/>
            <person name="Satoh N."/>
            <person name="Nishiyama T."/>
            <person name="Hasebe M."/>
            <person name="Maruyama T."/>
            <person name="Minagawa J."/>
            <person name="Obokata J."/>
            <person name="Shigenobu S."/>
        </authorList>
    </citation>
    <scope>NUCLEOTIDE SEQUENCE [LARGE SCALE GENOMIC DNA]</scope>
</reference>
<evidence type="ECO:0000313" key="1">
    <source>
        <dbReference type="EMBL" id="GFN94152.1"/>
    </source>
</evidence>
<protein>
    <submittedName>
        <fullName evidence="1">Uncharacterized protein</fullName>
    </submittedName>
</protein>
<accession>A0AAV3ZHZ6</accession>
<evidence type="ECO:0000313" key="2">
    <source>
        <dbReference type="Proteomes" id="UP000735302"/>
    </source>
</evidence>
<dbReference type="EMBL" id="BLXT01002413">
    <property type="protein sequence ID" value="GFN94152.1"/>
    <property type="molecule type" value="Genomic_DNA"/>
</dbReference>
<name>A0AAV3ZHZ6_9GAST</name>
<organism evidence="1 2">
    <name type="scientific">Plakobranchus ocellatus</name>
    <dbReference type="NCBI Taxonomy" id="259542"/>
    <lineage>
        <taxon>Eukaryota</taxon>
        <taxon>Metazoa</taxon>
        <taxon>Spiralia</taxon>
        <taxon>Lophotrochozoa</taxon>
        <taxon>Mollusca</taxon>
        <taxon>Gastropoda</taxon>
        <taxon>Heterobranchia</taxon>
        <taxon>Euthyneura</taxon>
        <taxon>Panpulmonata</taxon>
        <taxon>Sacoglossa</taxon>
        <taxon>Placobranchoidea</taxon>
        <taxon>Plakobranchidae</taxon>
        <taxon>Plakobranchus</taxon>
    </lineage>
</organism>
<keyword evidence="2" id="KW-1185">Reference proteome</keyword>
<proteinExistence type="predicted"/>
<dbReference type="Proteomes" id="UP000735302">
    <property type="component" value="Unassembled WGS sequence"/>
</dbReference>
<sequence length="141" mass="15727">MNGFQERPTTLRIGAVAHLVGQLAAKVTASLAVVDDNDEGSGCHDCGWEVLSELSCWGSKETVKDSKFGTELPAEQRRELEELASCLISIFSDCPESMVLEEYRIKLTSSIPVRRSYLESYTVRQTQCEKLEVMENLGNHQ</sequence>